<comment type="caution">
    <text evidence="4">The sequence shown here is derived from an EMBL/GenBank/DDBJ whole genome shotgun (WGS) entry which is preliminary data.</text>
</comment>
<name>A0A420G7D1_9SPHI</name>
<organism evidence="4 5">
    <name type="scientific">Sphingobacterium siyangense</name>
    <dbReference type="NCBI Taxonomy" id="459529"/>
    <lineage>
        <taxon>Bacteria</taxon>
        <taxon>Pseudomonadati</taxon>
        <taxon>Bacteroidota</taxon>
        <taxon>Sphingobacteriia</taxon>
        <taxon>Sphingobacteriales</taxon>
        <taxon>Sphingobacteriaceae</taxon>
        <taxon>Sphingobacterium</taxon>
    </lineage>
</organism>
<accession>A0A420G7D1</accession>
<dbReference type="PRINTS" id="PR01415">
    <property type="entry name" value="ANKYRIN"/>
</dbReference>
<dbReference type="PROSITE" id="PS50088">
    <property type="entry name" value="ANK_REPEAT"/>
    <property type="match status" value="2"/>
</dbReference>
<evidence type="ECO:0000256" key="1">
    <source>
        <dbReference type="ARBA" id="ARBA00022737"/>
    </source>
</evidence>
<keyword evidence="1" id="KW-0677">Repeat</keyword>
<evidence type="ECO:0000256" key="3">
    <source>
        <dbReference type="PROSITE-ProRule" id="PRU00023"/>
    </source>
</evidence>
<dbReference type="GO" id="GO:0071356">
    <property type="term" value="P:cellular response to tumor necrosis factor"/>
    <property type="evidence" value="ECO:0007669"/>
    <property type="project" value="TreeGrafter"/>
</dbReference>
<dbReference type="InterPro" id="IPR002110">
    <property type="entry name" value="Ankyrin_rpt"/>
</dbReference>
<feature type="repeat" description="ANK" evidence="3">
    <location>
        <begin position="70"/>
        <end position="102"/>
    </location>
</feature>
<dbReference type="PANTHER" id="PTHR46680:SF3">
    <property type="entry name" value="NF-KAPPA-B INHIBITOR CACTUS"/>
    <property type="match status" value="1"/>
</dbReference>
<proteinExistence type="predicted"/>
<keyword evidence="2 3" id="KW-0040">ANK repeat</keyword>
<dbReference type="InterPro" id="IPR036770">
    <property type="entry name" value="Ankyrin_rpt-contain_sf"/>
</dbReference>
<feature type="repeat" description="ANK" evidence="3">
    <location>
        <begin position="103"/>
        <end position="137"/>
    </location>
</feature>
<reference evidence="4 5" key="1">
    <citation type="submission" date="2016-07" db="EMBL/GenBank/DDBJ databases">
        <title>Genome analysis of Sphingobacterium siyangense T12B17.</title>
        <authorList>
            <person name="Xu D."/>
            <person name="Su Y."/>
            <person name="Zheng S."/>
        </authorList>
    </citation>
    <scope>NUCLEOTIDE SEQUENCE [LARGE SCALE GENOMIC DNA]</scope>
    <source>
        <strain evidence="4 5">T12B17</strain>
    </source>
</reference>
<gene>
    <name evidence="4" type="ORF">BCY89_21820</name>
</gene>
<dbReference type="Pfam" id="PF12796">
    <property type="entry name" value="Ank_2"/>
    <property type="match status" value="1"/>
</dbReference>
<dbReference type="Proteomes" id="UP000286402">
    <property type="component" value="Unassembled WGS sequence"/>
</dbReference>
<dbReference type="PROSITE" id="PS50297">
    <property type="entry name" value="ANK_REP_REGION"/>
    <property type="match status" value="2"/>
</dbReference>
<evidence type="ECO:0000313" key="4">
    <source>
        <dbReference type="EMBL" id="RKF41058.1"/>
    </source>
</evidence>
<evidence type="ECO:0000256" key="2">
    <source>
        <dbReference type="ARBA" id="ARBA00023043"/>
    </source>
</evidence>
<dbReference type="SMART" id="SM00248">
    <property type="entry name" value="ANK"/>
    <property type="match status" value="3"/>
</dbReference>
<protein>
    <submittedName>
        <fullName evidence="4">Uncharacterized protein</fullName>
    </submittedName>
</protein>
<dbReference type="GO" id="GO:0005829">
    <property type="term" value="C:cytosol"/>
    <property type="evidence" value="ECO:0007669"/>
    <property type="project" value="TreeGrafter"/>
</dbReference>
<dbReference type="PANTHER" id="PTHR46680">
    <property type="entry name" value="NF-KAPPA-B INHIBITOR ALPHA"/>
    <property type="match status" value="1"/>
</dbReference>
<dbReference type="AlphaFoldDB" id="A0A420G7D1"/>
<dbReference type="RefSeq" id="WP_120333128.1">
    <property type="nucleotide sequence ID" value="NZ_MCAQ01000002.1"/>
</dbReference>
<evidence type="ECO:0000313" key="5">
    <source>
        <dbReference type="Proteomes" id="UP000286402"/>
    </source>
</evidence>
<dbReference type="EMBL" id="MCAQ01000002">
    <property type="protein sequence ID" value="RKF41058.1"/>
    <property type="molecule type" value="Genomic_DNA"/>
</dbReference>
<dbReference type="Gene3D" id="1.25.40.20">
    <property type="entry name" value="Ankyrin repeat-containing domain"/>
    <property type="match status" value="1"/>
</dbReference>
<dbReference type="SUPFAM" id="SSF48403">
    <property type="entry name" value="Ankyrin repeat"/>
    <property type="match status" value="1"/>
</dbReference>
<sequence length="158" mass="18297">MDEDEFDEVISLIYQNRFTEIEKLFRYGLDVRKKDSEGRIILFQAVHDDNPVLVNFFCRKGFDTNVQDNLGWTPLHHCAQNYQTEVAKILIENGTELDIKDNYGNTALFRATFASQDKGDVIRLLLEHGANRDSKNNAGVSPRQLANTIENYYVKQFF</sequence>
<dbReference type="GO" id="GO:0051059">
    <property type="term" value="F:NF-kappaB binding"/>
    <property type="evidence" value="ECO:0007669"/>
    <property type="project" value="TreeGrafter"/>
</dbReference>
<dbReference type="InterPro" id="IPR051070">
    <property type="entry name" value="NF-kappa-B_inhibitor"/>
</dbReference>
<keyword evidence="5" id="KW-1185">Reference proteome</keyword>